<name>A0AA89CA31_PINIB</name>
<protein>
    <submittedName>
        <fullName evidence="2">Uncharacterized protein</fullName>
    </submittedName>
</protein>
<proteinExistence type="predicted"/>
<feature type="compositionally biased region" description="Low complexity" evidence="1">
    <location>
        <begin position="199"/>
        <end position="211"/>
    </location>
</feature>
<dbReference type="Proteomes" id="UP001186944">
    <property type="component" value="Unassembled WGS sequence"/>
</dbReference>
<feature type="region of interest" description="Disordered" evidence="1">
    <location>
        <begin position="191"/>
        <end position="211"/>
    </location>
</feature>
<reference evidence="2" key="1">
    <citation type="submission" date="2019-08" db="EMBL/GenBank/DDBJ databases">
        <title>The improved chromosome-level genome for the pearl oyster Pinctada fucata martensii using PacBio sequencing and Hi-C.</title>
        <authorList>
            <person name="Zheng Z."/>
        </authorList>
    </citation>
    <scope>NUCLEOTIDE SEQUENCE</scope>
    <source>
        <strain evidence="2">ZZ-2019</strain>
        <tissue evidence="2">Adductor muscle</tissue>
    </source>
</reference>
<sequence length="562" mass="63458">MAGSVCLPNSRISTPSSESFPFQVKSPVHLDMTSKMLVKQRPKTDVYIEPPPAPLNRPKTAKVNVMAKAKTPNFKTPKISNGSNVTNGVRRGNMIDYLSHTCNDVDLGDPAFVGTNDENSVLRDDEEYYMNMDPVEYFYSPIIDIFPISSCTARMTSTYQTAVEQSLQSDSHFLPLIENGHLSPRVFENVSKEDTDGNSLSPKSSVCSRKSSFKTSSPLRIVPSKMFSITHHTTSDKKINNDKLLLPQIFDQKNTRDEPAKKITQINDNIGKPNVSCVPTSKNPDSLKPKSKIPVARNVFFKETFNARVDSKLSQKQNQHVEGRINDSRLLKRDPEALSTIRQNNDMQHQNYTTVKTEKRSFIPSHPKVIDVSEMHENGGKYLKLTKNREKTMTIKHKKTFVPPNIGQIIHDQHMQEQSNVKNEKDIQKDIHHPKSREENHRVFFSKRISLGTIPVYNKHGNGEKGLLNPIAPLTTPSLLSDSTAALTSSKRPFTFDRVPVHKDDKQSTQPFSNGTSVRTDGKGKMRPQSDKLYLGGIPTAPMHHQRQPRPALKIRFHKMNF</sequence>
<dbReference type="EMBL" id="VSWD01000002">
    <property type="protein sequence ID" value="KAK3107475.1"/>
    <property type="molecule type" value="Genomic_DNA"/>
</dbReference>
<feature type="region of interest" description="Disordered" evidence="1">
    <location>
        <begin position="1"/>
        <end position="21"/>
    </location>
</feature>
<dbReference type="AlphaFoldDB" id="A0AA89CA31"/>
<accession>A0AA89CA31</accession>
<evidence type="ECO:0000313" key="2">
    <source>
        <dbReference type="EMBL" id="KAK3107475.1"/>
    </source>
</evidence>
<feature type="compositionally biased region" description="Polar residues" evidence="1">
    <location>
        <begin position="508"/>
        <end position="519"/>
    </location>
</feature>
<feature type="compositionally biased region" description="Polar residues" evidence="1">
    <location>
        <begin position="10"/>
        <end position="20"/>
    </location>
</feature>
<organism evidence="2 3">
    <name type="scientific">Pinctada imbricata</name>
    <name type="common">Atlantic pearl-oyster</name>
    <name type="synonym">Pinctada martensii</name>
    <dbReference type="NCBI Taxonomy" id="66713"/>
    <lineage>
        <taxon>Eukaryota</taxon>
        <taxon>Metazoa</taxon>
        <taxon>Spiralia</taxon>
        <taxon>Lophotrochozoa</taxon>
        <taxon>Mollusca</taxon>
        <taxon>Bivalvia</taxon>
        <taxon>Autobranchia</taxon>
        <taxon>Pteriomorphia</taxon>
        <taxon>Pterioida</taxon>
        <taxon>Pterioidea</taxon>
        <taxon>Pteriidae</taxon>
        <taxon>Pinctada</taxon>
    </lineage>
</organism>
<evidence type="ECO:0000313" key="3">
    <source>
        <dbReference type="Proteomes" id="UP001186944"/>
    </source>
</evidence>
<feature type="region of interest" description="Disordered" evidence="1">
    <location>
        <begin position="503"/>
        <end position="529"/>
    </location>
</feature>
<feature type="compositionally biased region" description="Basic and acidic residues" evidence="1">
    <location>
        <begin position="520"/>
        <end position="529"/>
    </location>
</feature>
<comment type="caution">
    <text evidence="2">The sequence shown here is derived from an EMBL/GenBank/DDBJ whole genome shotgun (WGS) entry which is preliminary data.</text>
</comment>
<gene>
    <name evidence="2" type="ORF">FSP39_015371</name>
</gene>
<keyword evidence="3" id="KW-1185">Reference proteome</keyword>
<evidence type="ECO:0000256" key="1">
    <source>
        <dbReference type="SAM" id="MobiDB-lite"/>
    </source>
</evidence>